<proteinExistence type="predicted"/>
<sequence>MAVEARRRRQKSKHDLNVHGRGEFLVGKHRQERLKKQSSRMFFSYENGIVLVSQGILERRTKTVQVLHGKVVYCLAML</sequence>
<protein>
    <submittedName>
        <fullName evidence="1">Uncharacterized protein</fullName>
    </submittedName>
</protein>
<dbReference type="EMBL" id="AC079890">
    <property type="protein sequence ID" value="AAK31285.1"/>
    <property type="molecule type" value="Genomic_DNA"/>
</dbReference>
<organism evidence="1 2">
    <name type="scientific">Oryza sativa subsp. japonica</name>
    <name type="common">Rice</name>
    <dbReference type="NCBI Taxonomy" id="39947"/>
    <lineage>
        <taxon>Eukaryota</taxon>
        <taxon>Viridiplantae</taxon>
        <taxon>Streptophyta</taxon>
        <taxon>Embryophyta</taxon>
        <taxon>Tracheophyta</taxon>
        <taxon>Spermatophyta</taxon>
        <taxon>Magnoliopsida</taxon>
        <taxon>Liliopsida</taxon>
        <taxon>Poales</taxon>
        <taxon>Poaceae</taxon>
        <taxon>BOP clade</taxon>
        <taxon>Oryzoideae</taxon>
        <taxon>Oryzeae</taxon>
        <taxon>Oryzinae</taxon>
        <taxon>Oryza</taxon>
        <taxon>Oryza sativa</taxon>
    </lineage>
</organism>
<reference evidence="2" key="2">
    <citation type="journal article" date="2008" name="Nucleic Acids Res.">
        <title>The rice annotation project database (RAP-DB): 2008 update.</title>
        <authorList>
            <consortium name="The rice annotation project (RAP)"/>
        </authorList>
    </citation>
    <scope>GENOME REANNOTATION</scope>
    <source>
        <strain evidence="2">cv. Nipponbare</strain>
    </source>
</reference>
<dbReference type="AlphaFoldDB" id="A0A5S6R8B1"/>
<evidence type="ECO:0000313" key="2">
    <source>
        <dbReference type="Proteomes" id="UP000000763"/>
    </source>
</evidence>
<evidence type="ECO:0000313" key="1">
    <source>
        <dbReference type="EMBL" id="AAK31285.1"/>
    </source>
</evidence>
<name>A0A5S6R8B1_ORYSJ</name>
<reference evidence="2" key="1">
    <citation type="journal article" date="2005" name="Nature">
        <title>The map-based sequence of the rice genome.</title>
        <authorList>
            <consortium name="International rice genome sequencing project (IRGSP)"/>
            <person name="Matsumoto T."/>
            <person name="Wu J."/>
            <person name="Kanamori H."/>
            <person name="Katayose Y."/>
            <person name="Fujisawa M."/>
            <person name="Namiki N."/>
            <person name="Mizuno H."/>
            <person name="Yamamoto K."/>
            <person name="Antonio B.A."/>
            <person name="Baba T."/>
            <person name="Sakata K."/>
            <person name="Nagamura Y."/>
            <person name="Aoki H."/>
            <person name="Arikawa K."/>
            <person name="Arita K."/>
            <person name="Bito T."/>
            <person name="Chiden Y."/>
            <person name="Fujitsuka N."/>
            <person name="Fukunaka R."/>
            <person name="Hamada M."/>
            <person name="Harada C."/>
            <person name="Hayashi A."/>
            <person name="Hijishita S."/>
            <person name="Honda M."/>
            <person name="Hosokawa S."/>
            <person name="Ichikawa Y."/>
            <person name="Idonuma A."/>
            <person name="Iijima M."/>
            <person name="Ikeda M."/>
            <person name="Ikeno M."/>
            <person name="Ito K."/>
            <person name="Ito S."/>
            <person name="Ito T."/>
            <person name="Ito Y."/>
            <person name="Ito Y."/>
            <person name="Iwabuchi A."/>
            <person name="Kamiya K."/>
            <person name="Karasawa W."/>
            <person name="Kurita K."/>
            <person name="Katagiri S."/>
            <person name="Kikuta A."/>
            <person name="Kobayashi H."/>
            <person name="Kobayashi N."/>
            <person name="Machita K."/>
            <person name="Maehara T."/>
            <person name="Masukawa M."/>
            <person name="Mizubayashi T."/>
            <person name="Mukai Y."/>
            <person name="Nagasaki H."/>
            <person name="Nagata Y."/>
            <person name="Naito S."/>
            <person name="Nakashima M."/>
            <person name="Nakama Y."/>
            <person name="Nakamichi Y."/>
            <person name="Nakamura M."/>
            <person name="Meguro A."/>
            <person name="Negishi M."/>
            <person name="Ohta I."/>
            <person name="Ohta T."/>
            <person name="Okamoto M."/>
            <person name="Ono N."/>
            <person name="Saji S."/>
            <person name="Sakaguchi M."/>
            <person name="Sakai K."/>
            <person name="Shibata M."/>
            <person name="Shimokawa T."/>
            <person name="Song J."/>
            <person name="Takazaki Y."/>
            <person name="Terasawa K."/>
            <person name="Tsugane M."/>
            <person name="Tsuji K."/>
            <person name="Ueda S."/>
            <person name="Waki K."/>
            <person name="Yamagata H."/>
            <person name="Yamamoto M."/>
            <person name="Yamamoto S."/>
            <person name="Yamane H."/>
            <person name="Yoshiki S."/>
            <person name="Yoshihara R."/>
            <person name="Yukawa K."/>
            <person name="Zhong H."/>
            <person name="Yano M."/>
            <person name="Yuan Q."/>
            <person name="Ouyang S."/>
            <person name="Liu J."/>
            <person name="Jones K.M."/>
            <person name="Gansberger K."/>
            <person name="Moffat K."/>
            <person name="Hill J."/>
            <person name="Bera J."/>
            <person name="Fadrosh D."/>
            <person name="Jin S."/>
            <person name="Johri S."/>
            <person name="Kim M."/>
            <person name="Overton L."/>
            <person name="Reardon M."/>
            <person name="Tsitrin T."/>
            <person name="Vuong H."/>
            <person name="Weaver B."/>
            <person name="Ciecko A."/>
            <person name="Tallon L."/>
            <person name="Jackson J."/>
            <person name="Pai G."/>
            <person name="Aken S.V."/>
            <person name="Utterback T."/>
            <person name="Reidmuller S."/>
            <person name="Feldblyum T."/>
            <person name="Hsiao J."/>
            <person name="Zismann V."/>
            <person name="Iobst S."/>
            <person name="de Vazeille A.R."/>
            <person name="Buell C.R."/>
            <person name="Ying K."/>
            <person name="Li Y."/>
            <person name="Lu T."/>
            <person name="Huang Y."/>
            <person name="Zhao Q."/>
            <person name="Feng Q."/>
            <person name="Zhang L."/>
            <person name="Zhu J."/>
            <person name="Weng Q."/>
            <person name="Mu J."/>
            <person name="Lu Y."/>
            <person name="Fan D."/>
            <person name="Liu Y."/>
            <person name="Guan J."/>
            <person name="Zhang Y."/>
            <person name="Yu S."/>
            <person name="Liu X."/>
            <person name="Zhang Y."/>
            <person name="Hong G."/>
            <person name="Han B."/>
            <person name="Choisne N."/>
            <person name="Demange N."/>
            <person name="Orjeda G."/>
            <person name="Samain S."/>
            <person name="Cattolico L."/>
            <person name="Pelletier E."/>
            <person name="Couloux A."/>
            <person name="Segurens B."/>
            <person name="Wincker P."/>
            <person name="D'Hont A."/>
            <person name="Scarpelli C."/>
            <person name="Weissenbach J."/>
            <person name="Salanoubat M."/>
            <person name="Quetier F."/>
            <person name="Yu Y."/>
            <person name="Kim H.R."/>
            <person name="Rambo T."/>
            <person name="Currie J."/>
            <person name="Collura K."/>
            <person name="Luo M."/>
            <person name="Yang T."/>
            <person name="Ammiraju J.S.S."/>
            <person name="Engler F."/>
            <person name="Soderlund C."/>
            <person name="Wing R.A."/>
            <person name="Palmer L.E."/>
            <person name="de la Bastide M."/>
            <person name="Spiegel L."/>
            <person name="Nascimento L."/>
            <person name="Zutavern T."/>
            <person name="O'Shaughnessy A."/>
            <person name="Dike S."/>
            <person name="Dedhia N."/>
            <person name="Preston R."/>
            <person name="Balija V."/>
            <person name="McCombie W.R."/>
            <person name="Chow T."/>
            <person name="Chen H."/>
            <person name="Chung M."/>
            <person name="Chen C."/>
            <person name="Shaw J."/>
            <person name="Wu H."/>
            <person name="Hsiao K."/>
            <person name="Chao Y."/>
            <person name="Chu M."/>
            <person name="Cheng C."/>
            <person name="Hour A."/>
            <person name="Lee P."/>
            <person name="Lin S."/>
            <person name="Lin Y."/>
            <person name="Liou J."/>
            <person name="Liu S."/>
            <person name="Hsing Y."/>
            <person name="Raghuvanshi S."/>
            <person name="Mohanty A."/>
            <person name="Bharti A.K."/>
            <person name="Gaur A."/>
            <person name="Gupta V."/>
            <person name="Kumar D."/>
            <person name="Ravi V."/>
            <person name="Vij S."/>
            <person name="Kapur A."/>
            <person name="Khurana P."/>
            <person name="Khurana P."/>
            <person name="Khurana J.P."/>
            <person name="Tyagi A.K."/>
            <person name="Gaikwad K."/>
            <person name="Singh A."/>
            <person name="Dalal V."/>
            <person name="Srivastava S."/>
            <person name="Dixit A."/>
            <person name="Pal A.K."/>
            <person name="Ghazi I.A."/>
            <person name="Yadav M."/>
            <person name="Pandit A."/>
            <person name="Bhargava A."/>
            <person name="Sureshbabu K."/>
            <person name="Batra K."/>
            <person name="Sharma T.R."/>
            <person name="Mohapatra T."/>
            <person name="Singh N.K."/>
            <person name="Messing J."/>
            <person name="Nelson A.B."/>
            <person name="Fuks G."/>
            <person name="Kavchok S."/>
            <person name="Keizer G."/>
            <person name="Linton E."/>
            <person name="Llaca V."/>
            <person name="Song R."/>
            <person name="Tanyolac B."/>
            <person name="Young S."/>
            <person name="Ho-Il K."/>
            <person name="Hahn J.H."/>
            <person name="Sangsakoo G."/>
            <person name="Vanavichit A."/>
            <person name="de Mattos Luiz.A.T."/>
            <person name="Zimmer P.D."/>
            <person name="Malone G."/>
            <person name="Dellagostin O."/>
            <person name="de Oliveira A.C."/>
            <person name="Bevan M."/>
            <person name="Bancroft I."/>
            <person name="Minx P."/>
            <person name="Cordum H."/>
            <person name="Wilson R."/>
            <person name="Cheng Z."/>
            <person name="Jin W."/>
            <person name="Jiang J."/>
            <person name="Leong S.A."/>
            <person name="Iwama H."/>
            <person name="Gojobori T."/>
            <person name="Itoh T."/>
            <person name="Niimura Y."/>
            <person name="Fujii Y."/>
            <person name="Habara T."/>
            <person name="Sakai H."/>
            <person name="Sato Y."/>
            <person name="Wilson G."/>
            <person name="Kumar K."/>
            <person name="McCouch S."/>
            <person name="Juretic N."/>
            <person name="Hoen D."/>
            <person name="Wright S."/>
            <person name="Bruskiewich R."/>
            <person name="Bureau T."/>
            <person name="Miyao A."/>
            <person name="Hirochika H."/>
            <person name="Nishikawa T."/>
            <person name="Kadowaki K."/>
            <person name="Sugiura M."/>
            <person name="Burr B."/>
            <person name="Sasaki T."/>
        </authorList>
    </citation>
    <scope>NUCLEOTIDE SEQUENCE [LARGE SCALE GENOMIC DNA]</scope>
    <source>
        <strain evidence="2">cv. Nipponbare</strain>
    </source>
</reference>
<gene>
    <name evidence="1" type="primary">OSJNBb0089A17.17</name>
</gene>
<dbReference type="Proteomes" id="UP000000763">
    <property type="component" value="Chromosome 10"/>
</dbReference>
<accession>A0A5S6R8B1</accession>